<keyword evidence="2" id="KW-0812">Transmembrane</keyword>
<protein>
    <submittedName>
        <fullName evidence="7">Autotransporter secretion outer membrane protein TamA</fullName>
    </submittedName>
</protein>
<evidence type="ECO:0000256" key="3">
    <source>
        <dbReference type="ARBA" id="ARBA00023136"/>
    </source>
</evidence>
<feature type="chain" id="PRO_5011731953" evidence="4">
    <location>
        <begin position="23"/>
        <end position="602"/>
    </location>
</feature>
<dbReference type="PANTHER" id="PTHR12815">
    <property type="entry name" value="SORTING AND ASSEMBLY MACHINERY SAMM50 PROTEIN FAMILY MEMBER"/>
    <property type="match status" value="1"/>
</dbReference>
<dbReference type="EMBL" id="FOCI01000003">
    <property type="protein sequence ID" value="SEM70207.1"/>
    <property type="molecule type" value="Genomic_DNA"/>
</dbReference>
<dbReference type="Proteomes" id="UP000199585">
    <property type="component" value="Unassembled WGS sequence"/>
</dbReference>
<dbReference type="STRING" id="245187.SAMN04488003_103173"/>
<evidence type="ECO:0000259" key="5">
    <source>
        <dbReference type="Pfam" id="PF01103"/>
    </source>
</evidence>
<dbReference type="InterPro" id="IPR039910">
    <property type="entry name" value="D15-like"/>
</dbReference>
<comment type="subcellular location">
    <subcellularLocation>
        <location evidence="1">Membrane</location>
    </subcellularLocation>
</comment>
<dbReference type="AlphaFoldDB" id="A0A1H8AKZ6"/>
<dbReference type="PANTHER" id="PTHR12815:SF42">
    <property type="entry name" value="BACTERIAL SURFACE ANTIGEN (D15) DOMAIN-CONTAINING PROTEIN"/>
    <property type="match status" value="1"/>
</dbReference>
<proteinExistence type="predicted"/>
<evidence type="ECO:0000259" key="6">
    <source>
        <dbReference type="Pfam" id="PF07244"/>
    </source>
</evidence>
<feature type="domain" description="POTRA" evidence="6">
    <location>
        <begin position="201"/>
        <end position="273"/>
    </location>
</feature>
<dbReference type="InterPro" id="IPR010827">
    <property type="entry name" value="BamA/TamA_POTRA"/>
</dbReference>
<feature type="signal peptide" evidence="4">
    <location>
        <begin position="1"/>
        <end position="22"/>
    </location>
</feature>
<keyword evidence="8" id="KW-1185">Reference proteome</keyword>
<sequence length="602" mass="62673">MKLKQFGGAAVLMMTTATLALAQTVTLDAPGADEDLVTLLQDAALSRSLGSDEAADPPVPQDYVAAARADYRRLLTALYAAGYYGGTISIRVNGTEASGLAPLAAPDRIDTVAITVNPGPLFSFGQASVAPLAPGTDLPEGFATGEPALADTIRQAAGAARDTWRNQGYALVTVADQSIVARQTEDVLDASVTIAPGRQLTFGALRVVGNAAVRTDAITRIAGLPVGEIYSPDDLTQSARRLRETGAFDSVSLTEAEVAGPGDTLPITATIAESLPRRIGAGVEYSTVEGVRLNGYWMHRNIFGGAENLRFDATIAGLGGGTGGTDYSLGTSLRIPAIYGADTDLTGTAEIAREDEPDYLIDRFSAEVLATRRLSDALEVQAGIGLLTAREETALGRRNYTLLTAPLAATYDRRDSDTNAKRGYYIDAQATPFLSVDGGASGARAYLDGRIYYSAGATDRFTVAARGQVGSVIGADLTEAPADFLYYSGGSGSVRGQAYKSLGIDQTVDGITLKTGGASFAGVQLEARVGVTDAISVVGFYDYGYVARTETPLTDGASQDGVGLGVRYDTGIGPIRLDVGTPATGDEQFKSVEVYIGIGQAF</sequence>
<name>A0A1H8AKZ6_9RHOB</name>
<dbReference type="InterPro" id="IPR000184">
    <property type="entry name" value="Bac_surfAg_D15"/>
</dbReference>
<accession>A0A1H8AKZ6</accession>
<evidence type="ECO:0000256" key="2">
    <source>
        <dbReference type="ARBA" id="ARBA00022452"/>
    </source>
</evidence>
<keyword evidence="2" id="KW-1134">Transmembrane beta strand</keyword>
<dbReference type="Gene3D" id="2.40.160.50">
    <property type="entry name" value="membrane protein fhac: a member of the omp85/tpsb transporter family"/>
    <property type="match status" value="1"/>
</dbReference>
<evidence type="ECO:0000313" key="8">
    <source>
        <dbReference type="Proteomes" id="UP000199585"/>
    </source>
</evidence>
<dbReference type="Pfam" id="PF01103">
    <property type="entry name" value="Omp85"/>
    <property type="match status" value="1"/>
</dbReference>
<organism evidence="7 8">
    <name type="scientific">Loktanella fryxellensis</name>
    <dbReference type="NCBI Taxonomy" id="245187"/>
    <lineage>
        <taxon>Bacteria</taxon>
        <taxon>Pseudomonadati</taxon>
        <taxon>Pseudomonadota</taxon>
        <taxon>Alphaproteobacteria</taxon>
        <taxon>Rhodobacterales</taxon>
        <taxon>Roseobacteraceae</taxon>
        <taxon>Loktanella</taxon>
    </lineage>
</organism>
<gene>
    <name evidence="7" type="ORF">SAMN04488003_103173</name>
</gene>
<evidence type="ECO:0000256" key="4">
    <source>
        <dbReference type="SAM" id="SignalP"/>
    </source>
</evidence>
<dbReference type="GO" id="GO:0019867">
    <property type="term" value="C:outer membrane"/>
    <property type="evidence" value="ECO:0007669"/>
    <property type="project" value="InterPro"/>
</dbReference>
<reference evidence="7 8" key="1">
    <citation type="submission" date="2016-10" db="EMBL/GenBank/DDBJ databases">
        <authorList>
            <person name="de Groot N.N."/>
        </authorList>
    </citation>
    <scope>NUCLEOTIDE SEQUENCE [LARGE SCALE GENOMIC DNA]</scope>
    <source>
        <strain evidence="7 8">DSM 16213</strain>
    </source>
</reference>
<keyword evidence="4" id="KW-0732">Signal</keyword>
<evidence type="ECO:0000313" key="7">
    <source>
        <dbReference type="EMBL" id="SEM70207.1"/>
    </source>
</evidence>
<dbReference type="Gene3D" id="3.10.20.310">
    <property type="entry name" value="membrane protein fhac"/>
    <property type="match status" value="1"/>
</dbReference>
<evidence type="ECO:0000256" key="1">
    <source>
        <dbReference type="ARBA" id="ARBA00004370"/>
    </source>
</evidence>
<feature type="domain" description="Bacterial surface antigen (D15)" evidence="5">
    <location>
        <begin position="301"/>
        <end position="602"/>
    </location>
</feature>
<dbReference type="Pfam" id="PF07244">
    <property type="entry name" value="POTRA"/>
    <property type="match status" value="1"/>
</dbReference>
<keyword evidence="3" id="KW-0472">Membrane</keyword>